<proteinExistence type="predicted"/>
<accession>A0A4S8IMU4</accession>
<name>A0A4S8IMU4_MUSBA</name>
<dbReference type="EMBL" id="PYDT01000009">
    <property type="protein sequence ID" value="THU49853.1"/>
    <property type="molecule type" value="Genomic_DNA"/>
</dbReference>
<evidence type="ECO:0000313" key="3">
    <source>
        <dbReference type="Proteomes" id="UP000317650"/>
    </source>
</evidence>
<evidence type="ECO:0000313" key="2">
    <source>
        <dbReference type="EMBL" id="THU49853.1"/>
    </source>
</evidence>
<dbReference type="Proteomes" id="UP000317650">
    <property type="component" value="Chromosome 6"/>
</dbReference>
<evidence type="ECO:0000256" key="1">
    <source>
        <dbReference type="SAM" id="MobiDB-lite"/>
    </source>
</evidence>
<keyword evidence="3" id="KW-1185">Reference proteome</keyword>
<gene>
    <name evidence="2" type="ORF">C4D60_Mb06t13940</name>
</gene>
<reference evidence="2 3" key="1">
    <citation type="journal article" date="2019" name="Nat. Plants">
        <title>Genome sequencing of Musa balbisiana reveals subgenome evolution and function divergence in polyploid bananas.</title>
        <authorList>
            <person name="Yao X."/>
        </authorList>
    </citation>
    <scope>NUCLEOTIDE SEQUENCE [LARGE SCALE GENOMIC DNA]</scope>
    <source>
        <strain evidence="3">cv. DH-PKW</strain>
        <tissue evidence="2">Leaves</tissue>
    </source>
</reference>
<sequence>MQDLVEEECQRWANKGVNIKYEIRDKPERLQGWRAQGGHETQLRQSLRLRRHLRCRLPARARLPLPHRPLPPPQPRRRPRPSPLEIR</sequence>
<comment type="caution">
    <text evidence="2">The sequence shown here is derived from an EMBL/GenBank/DDBJ whole genome shotgun (WGS) entry which is preliminary data.</text>
</comment>
<dbReference type="AlphaFoldDB" id="A0A4S8IMU4"/>
<feature type="region of interest" description="Disordered" evidence="1">
    <location>
        <begin position="60"/>
        <end position="87"/>
    </location>
</feature>
<organism evidence="2 3">
    <name type="scientific">Musa balbisiana</name>
    <name type="common">Banana</name>
    <dbReference type="NCBI Taxonomy" id="52838"/>
    <lineage>
        <taxon>Eukaryota</taxon>
        <taxon>Viridiplantae</taxon>
        <taxon>Streptophyta</taxon>
        <taxon>Embryophyta</taxon>
        <taxon>Tracheophyta</taxon>
        <taxon>Spermatophyta</taxon>
        <taxon>Magnoliopsida</taxon>
        <taxon>Liliopsida</taxon>
        <taxon>Zingiberales</taxon>
        <taxon>Musaceae</taxon>
        <taxon>Musa</taxon>
    </lineage>
</organism>
<protein>
    <submittedName>
        <fullName evidence="2">Uncharacterized protein</fullName>
    </submittedName>
</protein>